<dbReference type="AlphaFoldDB" id="A0A177CF66"/>
<name>A0A177CF66_9PLEO</name>
<reference evidence="2 3" key="1">
    <citation type="submission" date="2016-05" db="EMBL/GenBank/DDBJ databases">
        <title>Comparative analysis of secretome profiles of manganese(II)-oxidizing ascomycete fungi.</title>
        <authorList>
            <consortium name="DOE Joint Genome Institute"/>
            <person name="Zeiner C.A."/>
            <person name="Purvine S.O."/>
            <person name="Zink E.M."/>
            <person name="Wu S."/>
            <person name="Pasa-Tolic L."/>
            <person name="Chaput D.L."/>
            <person name="Haridas S."/>
            <person name="Grigoriev I.V."/>
            <person name="Santelli C.M."/>
            <person name="Hansel C.M."/>
        </authorList>
    </citation>
    <scope>NUCLEOTIDE SEQUENCE [LARGE SCALE GENOMIC DNA]</scope>
    <source>
        <strain evidence="2 3">AP3s5-JAC2a</strain>
    </source>
</reference>
<keyword evidence="1" id="KW-0732">Signal</keyword>
<evidence type="ECO:0008006" key="4">
    <source>
        <dbReference type="Google" id="ProtNLM"/>
    </source>
</evidence>
<organism evidence="2 3">
    <name type="scientific">Paraphaeosphaeria sporulosa</name>
    <dbReference type="NCBI Taxonomy" id="1460663"/>
    <lineage>
        <taxon>Eukaryota</taxon>
        <taxon>Fungi</taxon>
        <taxon>Dikarya</taxon>
        <taxon>Ascomycota</taxon>
        <taxon>Pezizomycotina</taxon>
        <taxon>Dothideomycetes</taxon>
        <taxon>Pleosporomycetidae</taxon>
        <taxon>Pleosporales</taxon>
        <taxon>Massarineae</taxon>
        <taxon>Didymosphaeriaceae</taxon>
        <taxon>Paraphaeosphaeria</taxon>
    </lineage>
</organism>
<feature type="signal peptide" evidence="1">
    <location>
        <begin position="1"/>
        <end position="19"/>
    </location>
</feature>
<dbReference type="GeneID" id="28761996"/>
<dbReference type="OrthoDB" id="2583188at2759"/>
<dbReference type="InParanoid" id="A0A177CF66"/>
<proteinExistence type="predicted"/>
<dbReference type="EMBL" id="KV441552">
    <property type="protein sequence ID" value="OAG06254.1"/>
    <property type="molecule type" value="Genomic_DNA"/>
</dbReference>
<keyword evidence="3" id="KW-1185">Reference proteome</keyword>
<protein>
    <recommendedName>
        <fullName evidence="4">DUF4185 domain-containing protein</fullName>
    </recommendedName>
</protein>
<dbReference type="Proteomes" id="UP000077069">
    <property type="component" value="Unassembled WGS sequence"/>
</dbReference>
<accession>A0A177CF66</accession>
<gene>
    <name evidence="2" type="ORF">CC84DRAFT_1164563</name>
</gene>
<evidence type="ECO:0000256" key="1">
    <source>
        <dbReference type="SAM" id="SignalP"/>
    </source>
</evidence>
<dbReference type="RefSeq" id="XP_018036619.1">
    <property type="nucleotide sequence ID" value="XM_018178510.1"/>
</dbReference>
<feature type="chain" id="PRO_5008058112" description="DUF4185 domain-containing protein" evidence="1">
    <location>
        <begin position="20"/>
        <end position="372"/>
    </location>
</feature>
<evidence type="ECO:0000313" key="2">
    <source>
        <dbReference type="EMBL" id="OAG06254.1"/>
    </source>
</evidence>
<evidence type="ECO:0000313" key="3">
    <source>
        <dbReference type="Proteomes" id="UP000077069"/>
    </source>
</evidence>
<sequence length="372" mass="39906">MRSILYTTAASLLTSPALGLVARANLPPKFTVDSIGIQSSNFPDVYRDGGGGGTINGVNIMTFSDTTTTAGGVTGSMKGFADNTIAYVGQNGAPLHQTTDFGANGVPNMPIPFTQNETQYTADHFDKDGTRCVLWPQASIATIPTLDGGELGIAVYPVALYSSNIQNDLYNTLVEISADPVAGPKVERVVPQLFYADESPLYGGFSTVVAHASSELYLFSKEWDASTLTGGMRVAKVPTSSYKDRATYTYWDGSSWTPDLAVASRAPAGLLFSASLSTGDVFWSEYYSTYMVVYFNTFADSTFYMRYALEGTVTGKWSDEIKLAVTQPGLGPQPYNYAGHAYPTFGQSGKELVLSYTMAGGALTDMLKVTFE</sequence>